<reference evidence="1 2" key="1">
    <citation type="submission" date="2020-02" db="EMBL/GenBank/DDBJ databases">
        <title>Geodermatophilus sabuli CPCC 205279 I12A-02694.</title>
        <authorList>
            <person name="Jiang Z."/>
        </authorList>
    </citation>
    <scope>NUCLEOTIDE SEQUENCE [LARGE SCALE GENOMIC DNA]</scope>
    <source>
        <strain evidence="1 2">I12A-02694</strain>
    </source>
</reference>
<evidence type="ECO:0000313" key="2">
    <source>
        <dbReference type="Proteomes" id="UP000470246"/>
    </source>
</evidence>
<keyword evidence="2" id="KW-1185">Reference proteome</keyword>
<comment type="caution">
    <text evidence="1">The sequence shown here is derived from an EMBL/GenBank/DDBJ whole genome shotgun (WGS) entry which is preliminary data.</text>
</comment>
<accession>A0A7K3VWQ0</accession>
<dbReference type="RefSeq" id="WP_163480234.1">
    <property type="nucleotide sequence ID" value="NZ_JAAGWF010000005.1"/>
</dbReference>
<gene>
    <name evidence="1" type="ORF">GCU56_04040</name>
</gene>
<dbReference type="Proteomes" id="UP000470246">
    <property type="component" value="Unassembled WGS sequence"/>
</dbReference>
<sequence length="151" mass="16513">MLAEFLVAQALGAASRPRIEWDAYDVVTPDGVLVEVKSSAYVQAWTQARPSAIRFGGLNGRTWNETAGYADSATYNADVYVFALVTARDHASYDPLDLRQWTYWVLPRRIVEATGQRSMALSRVEELAVAPVSHGGLAEAVRVAAEAGERL</sequence>
<dbReference type="EMBL" id="JAAGWF010000005">
    <property type="protein sequence ID" value="NEK57042.1"/>
    <property type="molecule type" value="Genomic_DNA"/>
</dbReference>
<protein>
    <recommendedName>
        <fullName evidence="3">PD(D/E)XK endonuclease domain-containing protein</fullName>
    </recommendedName>
</protein>
<name>A0A7K3VWQ0_9ACTN</name>
<organism evidence="1 2">
    <name type="scientific">Geodermatophilus sabuli</name>
    <dbReference type="NCBI Taxonomy" id="1564158"/>
    <lineage>
        <taxon>Bacteria</taxon>
        <taxon>Bacillati</taxon>
        <taxon>Actinomycetota</taxon>
        <taxon>Actinomycetes</taxon>
        <taxon>Geodermatophilales</taxon>
        <taxon>Geodermatophilaceae</taxon>
        <taxon>Geodermatophilus</taxon>
    </lineage>
</organism>
<evidence type="ECO:0008006" key="3">
    <source>
        <dbReference type="Google" id="ProtNLM"/>
    </source>
</evidence>
<proteinExistence type="predicted"/>
<dbReference type="AlphaFoldDB" id="A0A7K3VWQ0"/>
<evidence type="ECO:0000313" key="1">
    <source>
        <dbReference type="EMBL" id="NEK57042.1"/>
    </source>
</evidence>